<gene>
    <name evidence="2" type="ORF">OLC1_LOCUS15777</name>
</gene>
<reference evidence="2" key="1">
    <citation type="submission" date="2023-03" db="EMBL/GenBank/DDBJ databases">
        <authorList>
            <person name="Julca I."/>
        </authorList>
    </citation>
    <scope>NUCLEOTIDE SEQUENCE</scope>
</reference>
<name>A0AAV1DKA6_OLDCO</name>
<accession>A0AAV1DKA6</accession>
<feature type="compositionally biased region" description="Low complexity" evidence="1">
    <location>
        <begin position="101"/>
        <end position="115"/>
    </location>
</feature>
<dbReference type="AlphaFoldDB" id="A0AAV1DKA6"/>
<protein>
    <submittedName>
        <fullName evidence="2">OLC1v1006819C1</fullName>
    </submittedName>
</protein>
<feature type="region of interest" description="Disordered" evidence="1">
    <location>
        <begin position="1"/>
        <end position="41"/>
    </location>
</feature>
<feature type="compositionally biased region" description="Low complexity" evidence="1">
    <location>
        <begin position="275"/>
        <end position="290"/>
    </location>
</feature>
<organism evidence="2 3">
    <name type="scientific">Oldenlandia corymbosa var. corymbosa</name>
    <dbReference type="NCBI Taxonomy" id="529605"/>
    <lineage>
        <taxon>Eukaryota</taxon>
        <taxon>Viridiplantae</taxon>
        <taxon>Streptophyta</taxon>
        <taxon>Embryophyta</taxon>
        <taxon>Tracheophyta</taxon>
        <taxon>Spermatophyta</taxon>
        <taxon>Magnoliopsida</taxon>
        <taxon>eudicotyledons</taxon>
        <taxon>Gunneridae</taxon>
        <taxon>Pentapetalae</taxon>
        <taxon>asterids</taxon>
        <taxon>lamiids</taxon>
        <taxon>Gentianales</taxon>
        <taxon>Rubiaceae</taxon>
        <taxon>Rubioideae</taxon>
        <taxon>Spermacoceae</taxon>
        <taxon>Hedyotis-Oldenlandia complex</taxon>
        <taxon>Oldenlandia</taxon>
    </lineage>
</organism>
<feature type="compositionally biased region" description="Pro residues" evidence="1">
    <location>
        <begin position="57"/>
        <end position="69"/>
    </location>
</feature>
<evidence type="ECO:0000256" key="1">
    <source>
        <dbReference type="SAM" id="MobiDB-lite"/>
    </source>
</evidence>
<feature type="region of interest" description="Disordered" evidence="1">
    <location>
        <begin position="273"/>
        <end position="292"/>
    </location>
</feature>
<proteinExistence type="predicted"/>
<feature type="region of interest" description="Disordered" evidence="1">
    <location>
        <begin position="54"/>
        <end position="85"/>
    </location>
</feature>
<keyword evidence="3" id="KW-1185">Reference proteome</keyword>
<sequence>MTQVNTGGVPFESRSSQPIYVPEYSEDKMEEDNEDDGQDHIRMGAHHRDLPMYNPGCPRPGPGGLPSPPSLISSPISGDWHSRSPSIPGAVQLPLGVSIGSRPRPSRASQASLSLIDPVGPHGGPISSGVYTRPPPPLIDPVGPRGGPSPLQYLHALLLSFILRALAEVLSSLEYLHVLLLLSHVLLPRLHQQYLIGGIDKMSSYSWDSTTLAYLYHQEGELPIQGASRQDDRRNSSEDYLQVIRQLGYHSPIDTVSTWRRFPESGQYSHPFLLPTTDTSSDSTPAQSSQDYDEVRLLPSRCTLGRYCLSRPRPMVLAQEHITRYDAKSTMAINNNIKVTGNIWSNGLGNEVIGVIL</sequence>
<evidence type="ECO:0000313" key="2">
    <source>
        <dbReference type="EMBL" id="CAI9107466.1"/>
    </source>
</evidence>
<dbReference type="EMBL" id="OX459122">
    <property type="protein sequence ID" value="CAI9107466.1"/>
    <property type="molecule type" value="Genomic_DNA"/>
</dbReference>
<feature type="compositionally biased region" description="Acidic residues" evidence="1">
    <location>
        <begin position="28"/>
        <end position="37"/>
    </location>
</feature>
<feature type="region of interest" description="Disordered" evidence="1">
    <location>
        <begin position="98"/>
        <end position="117"/>
    </location>
</feature>
<dbReference type="Proteomes" id="UP001161247">
    <property type="component" value="Chromosome 5"/>
</dbReference>
<evidence type="ECO:0000313" key="3">
    <source>
        <dbReference type="Proteomes" id="UP001161247"/>
    </source>
</evidence>